<name>A0A2P2PJW3_RHIMU</name>
<keyword evidence="1" id="KW-0812">Transmembrane</keyword>
<evidence type="ECO:0000256" key="1">
    <source>
        <dbReference type="SAM" id="Phobius"/>
    </source>
</evidence>
<sequence>MMNLDRWESFFVGHFSGFIIFTYGQGVLLNAMVHLVNNLPKHY</sequence>
<proteinExistence type="predicted"/>
<accession>A0A2P2PJW3</accession>
<feature type="transmembrane region" description="Helical" evidence="1">
    <location>
        <begin position="12"/>
        <end position="33"/>
    </location>
</feature>
<keyword evidence="1" id="KW-1133">Transmembrane helix</keyword>
<dbReference type="AlphaFoldDB" id="A0A2P2PJW3"/>
<keyword evidence="1" id="KW-0472">Membrane</keyword>
<evidence type="ECO:0000313" key="2">
    <source>
        <dbReference type="EMBL" id="MBX54961.1"/>
    </source>
</evidence>
<reference evidence="2" key="1">
    <citation type="submission" date="2018-02" db="EMBL/GenBank/DDBJ databases">
        <title>Rhizophora mucronata_Transcriptome.</title>
        <authorList>
            <person name="Meera S.P."/>
            <person name="Sreeshan A."/>
            <person name="Augustine A."/>
        </authorList>
    </citation>
    <scope>NUCLEOTIDE SEQUENCE</scope>
    <source>
        <tissue evidence="2">Leaf</tissue>
    </source>
</reference>
<organism evidence="2">
    <name type="scientific">Rhizophora mucronata</name>
    <name type="common">Asiatic mangrove</name>
    <dbReference type="NCBI Taxonomy" id="61149"/>
    <lineage>
        <taxon>Eukaryota</taxon>
        <taxon>Viridiplantae</taxon>
        <taxon>Streptophyta</taxon>
        <taxon>Embryophyta</taxon>
        <taxon>Tracheophyta</taxon>
        <taxon>Spermatophyta</taxon>
        <taxon>Magnoliopsida</taxon>
        <taxon>eudicotyledons</taxon>
        <taxon>Gunneridae</taxon>
        <taxon>Pentapetalae</taxon>
        <taxon>rosids</taxon>
        <taxon>fabids</taxon>
        <taxon>Malpighiales</taxon>
        <taxon>Rhizophoraceae</taxon>
        <taxon>Rhizophora</taxon>
    </lineage>
</organism>
<dbReference type="EMBL" id="GGEC01074477">
    <property type="protein sequence ID" value="MBX54961.1"/>
    <property type="molecule type" value="Transcribed_RNA"/>
</dbReference>
<protein>
    <submittedName>
        <fullName evidence="2">Uncharacterized protein</fullName>
    </submittedName>
</protein>